<evidence type="ECO:0000256" key="7">
    <source>
        <dbReference type="ARBA" id="ARBA00023306"/>
    </source>
</evidence>
<keyword evidence="3 8" id="KW-0132">Cell division</keyword>
<dbReference type="PANTHER" id="PTHR37479">
    <property type="entry name" value="CELL DIVISION PROTEIN FTSL"/>
    <property type="match status" value="1"/>
</dbReference>
<protein>
    <recommendedName>
        <fullName evidence="8 9">Cell division protein FtsL</fullName>
    </recommendedName>
</protein>
<keyword evidence="7 8" id="KW-0131">Cell cycle</keyword>
<dbReference type="InterPro" id="IPR011922">
    <property type="entry name" value="Cell_div_FtsL"/>
</dbReference>
<keyword evidence="8" id="KW-0997">Cell inner membrane</keyword>
<evidence type="ECO:0000256" key="4">
    <source>
        <dbReference type="ARBA" id="ARBA00022692"/>
    </source>
</evidence>
<keyword evidence="6 8" id="KW-0472">Membrane</keyword>
<comment type="caution">
    <text evidence="10">The sequence shown here is derived from an EMBL/GenBank/DDBJ whole genome shotgun (WGS) entry which is preliminary data.</text>
</comment>
<dbReference type="RefSeq" id="WP_307691455.1">
    <property type="nucleotide sequence ID" value="NZ_JAUSRO010000013.1"/>
</dbReference>
<evidence type="ECO:0000256" key="8">
    <source>
        <dbReference type="HAMAP-Rule" id="MF_00910"/>
    </source>
</evidence>
<evidence type="ECO:0000256" key="2">
    <source>
        <dbReference type="ARBA" id="ARBA00022475"/>
    </source>
</evidence>
<evidence type="ECO:0000256" key="9">
    <source>
        <dbReference type="NCBIfam" id="TIGR02209"/>
    </source>
</evidence>
<dbReference type="HAMAP" id="MF_00910">
    <property type="entry name" value="FtsL"/>
    <property type="match status" value="1"/>
</dbReference>
<organism evidence="10 11">
    <name type="scientific">Variovorax ginsengisoli</name>
    <dbReference type="NCBI Taxonomy" id="363844"/>
    <lineage>
        <taxon>Bacteria</taxon>
        <taxon>Pseudomonadati</taxon>
        <taxon>Pseudomonadota</taxon>
        <taxon>Betaproteobacteria</taxon>
        <taxon>Burkholderiales</taxon>
        <taxon>Comamonadaceae</taxon>
        <taxon>Variovorax</taxon>
    </lineage>
</organism>
<comment type="subcellular location">
    <subcellularLocation>
        <location evidence="8">Cell inner membrane</location>
        <topology evidence="8">Single-pass type II membrane protein</topology>
    </subcellularLocation>
    <subcellularLocation>
        <location evidence="1">Cell membrane</location>
        <topology evidence="1">Single-pass type II membrane protein</topology>
    </subcellularLocation>
    <text evidence="8">Localizes to the division septum where it forms a ring structure.</text>
</comment>
<comment type="function">
    <text evidence="8">Essential cell division protein. May link together the upstream cell division proteins, which are predominantly cytoplasmic, with the downstream cell division proteins, which are predominantly periplasmic.</text>
</comment>
<sequence length="116" mass="12685">MARLNVLLLLAVLATALLLVHTQYRSRLLYTELDRAHTEARRLEVDGERLQVDKRAQATPLRVEKLAKEQLKMRTTTPAITQYVRADGTVIPAVVAPAPAAAAPRAGAAAPVRRTP</sequence>
<dbReference type="EMBL" id="JAUSRO010000013">
    <property type="protein sequence ID" value="MDP9901691.1"/>
    <property type="molecule type" value="Genomic_DNA"/>
</dbReference>
<keyword evidence="4 8" id="KW-0812">Transmembrane</keyword>
<comment type="similarity">
    <text evidence="8">Belongs to the FtsL family.</text>
</comment>
<evidence type="ECO:0000256" key="6">
    <source>
        <dbReference type="ARBA" id="ARBA00023136"/>
    </source>
</evidence>
<keyword evidence="5 8" id="KW-1133">Transmembrane helix</keyword>
<evidence type="ECO:0000313" key="10">
    <source>
        <dbReference type="EMBL" id="MDP9901691.1"/>
    </source>
</evidence>
<dbReference type="PANTHER" id="PTHR37479:SF1">
    <property type="entry name" value="CELL DIVISION PROTEIN FTSL"/>
    <property type="match status" value="1"/>
</dbReference>
<accession>A0ABT9SBF9</accession>
<evidence type="ECO:0000256" key="3">
    <source>
        <dbReference type="ARBA" id="ARBA00022618"/>
    </source>
</evidence>
<dbReference type="GO" id="GO:0051301">
    <property type="term" value="P:cell division"/>
    <property type="evidence" value="ECO:0007669"/>
    <property type="project" value="UniProtKB-KW"/>
</dbReference>
<gene>
    <name evidence="8" type="primary">ftsL</name>
    <name evidence="10" type="ORF">J2W36_003960</name>
</gene>
<keyword evidence="11" id="KW-1185">Reference proteome</keyword>
<reference evidence="10 11" key="1">
    <citation type="submission" date="2023-07" db="EMBL/GenBank/DDBJ databases">
        <title>Sorghum-associated microbial communities from plants grown in Nebraska, USA.</title>
        <authorList>
            <person name="Schachtman D."/>
        </authorList>
    </citation>
    <scope>NUCLEOTIDE SEQUENCE [LARGE SCALE GENOMIC DNA]</scope>
    <source>
        <strain evidence="10 11">DS1607</strain>
    </source>
</reference>
<dbReference type="NCBIfam" id="TIGR02209">
    <property type="entry name" value="ftsL_broad"/>
    <property type="match status" value="1"/>
</dbReference>
<comment type="subunit">
    <text evidence="8">Part of a complex composed of FtsB, FtsL and FtsQ.</text>
</comment>
<dbReference type="Pfam" id="PF04999">
    <property type="entry name" value="FtsL"/>
    <property type="match status" value="1"/>
</dbReference>
<evidence type="ECO:0000313" key="11">
    <source>
        <dbReference type="Proteomes" id="UP001226867"/>
    </source>
</evidence>
<proteinExistence type="inferred from homology"/>
<name>A0ABT9SBF9_9BURK</name>
<keyword evidence="2 8" id="KW-1003">Cell membrane</keyword>
<evidence type="ECO:0000256" key="1">
    <source>
        <dbReference type="ARBA" id="ARBA00004401"/>
    </source>
</evidence>
<dbReference type="Proteomes" id="UP001226867">
    <property type="component" value="Unassembled WGS sequence"/>
</dbReference>
<evidence type="ECO:0000256" key="5">
    <source>
        <dbReference type="ARBA" id="ARBA00022989"/>
    </source>
</evidence>